<evidence type="ECO:0000313" key="1">
    <source>
        <dbReference type="EMBL" id="GBB96161.1"/>
    </source>
</evidence>
<gene>
    <name evidence="2" type="ORF">RCL2_001256000</name>
    <name evidence="1" type="ORF">RclHR1_00270007</name>
</gene>
<dbReference type="AlphaFoldDB" id="A0A2Z6RGX9"/>
<comment type="caution">
    <text evidence="1">The sequence shown here is derived from an EMBL/GenBank/DDBJ whole genome shotgun (WGS) entry which is preliminary data.</text>
</comment>
<organism evidence="1 3">
    <name type="scientific">Rhizophagus clarus</name>
    <dbReference type="NCBI Taxonomy" id="94130"/>
    <lineage>
        <taxon>Eukaryota</taxon>
        <taxon>Fungi</taxon>
        <taxon>Fungi incertae sedis</taxon>
        <taxon>Mucoromycota</taxon>
        <taxon>Glomeromycotina</taxon>
        <taxon>Glomeromycetes</taxon>
        <taxon>Glomerales</taxon>
        <taxon>Glomeraceae</taxon>
        <taxon>Rhizophagus</taxon>
    </lineage>
</organism>
<protein>
    <submittedName>
        <fullName evidence="1">Uncharacterized protein</fullName>
    </submittedName>
</protein>
<proteinExistence type="predicted"/>
<dbReference type="EMBL" id="BEXD01001890">
    <property type="protein sequence ID" value="GBB96161.1"/>
    <property type="molecule type" value="Genomic_DNA"/>
</dbReference>
<sequence length="281" mass="32268">MVIPVCKQMQKYFYYDAFILKITEWKTIIQTHSEDDYNKGVREDHYEIAKILLSNISATITNSEIVKIWQIVVSCGIKNHYVILISDRSHYRDDKITSNVIIQQAPISLCSNTSDNRIINGARNFNLGHITKIRGAELYTLNLQELNNNRMKYVRAHGMIKKTIDLALATNSYEELVGICQDFLANKQRILDNINHQVKEILNNDNIANPIITARKGRPAGRIKSAVEIQDKGNKRNYLRTIKLNIQRGGNETQLDNKDNRKTYQNCEQKGYDCTTCKSTG</sequence>
<dbReference type="Proteomes" id="UP000615446">
    <property type="component" value="Unassembled WGS sequence"/>
</dbReference>
<reference evidence="1 3" key="1">
    <citation type="submission" date="2017-11" db="EMBL/GenBank/DDBJ databases">
        <title>The genome of Rhizophagus clarus HR1 reveals common genetic basis of auxotrophy among arbuscular mycorrhizal fungi.</title>
        <authorList>
            <person name="Kobayashi Y."/>
        </authorList>
    </citation>
    <scope>NUCLEOTIDE SEQUENCE [LARGE SCALE GENOMIC DNA]</scope>
    <source>
        <strain evidence="1 3">HR1</strain>
    </source>
</reference>
<evidence type="ECO:0000313" key="2">
    <source>
        <dbReference type="EMBL" id="GES85454.1"/>
    </source>
</evidence>
<accession>A0A2Z6RGX9</accession>
<dbReference type="Proteomes" id="UP000247702">
    <property type="component" value="Unassembled WGS sequence"/>
</dbReference>
<dbReference type="EMBL" id="BLAL01000156">
    <property type="protein sequence ID" value="GES85454.1"/>
    <property type="molecule type" value="Genomic_DNA"/>
</dbReference>
<name>A0A2Z6RGX9_9GLOM</name>
<reference evidence="2" key="2">
    <citation type="submission" date="2019-10" db="EMBL/GenBank/DDBJ databases">
        <title>Conservation and host-specific expression of non-tandemly repeated heterogenous ribosome RNA gene in arbuscular mycorrhizal fungi.</title>
        <authorList>
            <person name="Maeda T."/>
            <person name="Kobayashi Y."/>
            <person name="Nakagawa T."/>
            <person name="Ezawa T."/>
            <person name="Yamaguchi K."/>
            <person name="Bino T."/>
            <person name="Nishimoto Y."/>
            <person name="Shigenobu S."/>
            <person name="Kawaguchi M."/>
        </authorList>
    </citation>
    <scope>NUCLEOTIDE SEQUENCE</scope>
    <source>
        <strain evidence="2">HR1</strain>
    </source>
</reference>
<dbReference type="OrthoDB" id="2426896at2759"/>
<keyword evidence="3" id="KW-1185">Reference proteome</keyword>
<evidence type="ECO:0000313" key="3">
    <source>
        <dbReference type="Proteomes" id="UP000247702"/>
    </source>
</evidence>